<keyword evidence="2" id="KW-1185">Reference proteome</keyword>
<reference evidence="1 2" key="1">
    <citation type="submission" date="2022-05" db="EMBL/GenBank/DDBJ databases">
        <authorList>
            <consortium name="Genoscope - CEA"/>
            <person name="William W."/>
        </authorList>
    </citation>
    <scope>NUCLEOTIDE SEQUENCE [LARGE SCALE GENOMIC DNA]</scope>
</reference>
<protein>
    <submittedName>
        <fullName evidence="1">Uncharacterized protein</fullName>
    </submittedName>
</protein>
<comment type="caution">
    <text evidence="1">The sequence shown here is derived from an EMBL/GenBank/DDBJ whole genome shotgun (WGS) entry which is preliminary data.</text>
</comment>
<organism evidence="1 2">
    <name type="scientific">Porites lobata</name>
    <dbReference type="NCBI Taxonomy" id="104759"/>
    <lineage>
        <taxon>Eukaryota</taxon>
        <taxon>Metazoa</taxon>
        <taxon>Cnidaria</taxon>
        <taxon>Anthozoa</taxon>
        <taxon>Hexacorallia</taxon>
        <taxon>Scleractinia</taxon>
        <taxon>Fungiina</taxon>
        <taxon>Poritidae</taxon>
        <taxon>Porites</taxon>
    </lineage>
</organism>
<dbReference type="Proteomes" id="UP001159405">
    <property type="component" value="Unassembled WGS sequence"/>
</dbReference>
<accession>A0ABN8Q4E8</accession>
<evidence type="ECO:0000313" key="1">
    <source>
        <dbReference type="EMBL" id="CAH3154730.1"/>
    </source>
</evidence>
<sequence length="157" mass="17675">MAIYSLLQRRDVMEILSTRFGKSMIFTVFAMAKEEISSSKTCMITISPLKRTIDDQISEMLSLCCKAMDLMTETKDAQRNSPYFFSIFFFAWCSLSYNSNLKIALYVKIQHPANNTYKAGSSIQTFTDKAVTETTNQGSLVCSCPDPGILVGKDQRN</sequence>
<dbReference type="InterPro" id="IPR027417">
    <property type="entry name" value="P-loop_NTPase"/>
</dbReference>
<dbReference type="Gene3D" id="3.40.50.300">
    <property type="entry name" value="P-loop containing nucleotide triphosphate hydrolases"/>
    <property type="match status" value="1"/>
</dbReference>
<gene>
    <name evidence="1" type="ORF">PLOB_00050146</name>
</gene>
<proteinExistence type="predicted"/>
<dbReference type="EMBL" id="CALNXK010000099">
    <property type="protein sequence ID" value="CAH3154730.1"/>
    <property type="molecule type" value="Genomic_DNA"/>
</dbReference>
<name>A0ABN8Q4E8_9CNID</name>
<evidence type="ECO:0000313" key="2">
    <source>
        <dbReference type="Proteomes" id="UP001159405"/>
    </source>
</evidence>